<evidence type="ECO:0008006" key="2">
    <source>
        <dbReference type="Google" id="ProtNLM"/>
    </source>
</evidence>
<dbReference type="AlphaFoldDB" id="X0SZT1"/>
<comment type="caution">
    <text evidence="1">The sequence shown here is derived from an EMBL/GenBank/DDBJ whole genome shotgun (WGS) entry which is preliminary data.</text>
</comment>
<dbReference type="Gene3D" id="3.40.30.10">
    <property type="entry name" value="Glutaredoxin"/>
    <property type="match status" value="1"/>
</dbReference>
<reference evidence="1" key="1">
    <citation type="journal article" date="2014" name="Front. Microbiol.">
        <title>High frequency of phylogenetically diverse reductive dehalogenase-homologous genes in deep subseafloor sedimentary metagenomes.</title>
        <authorList>
            <person name="Kawai M."/>
            <person name="Futagami T."/>
            <person name="Toyoda A."/>
            <person name="Takaki Y."/>
            <person name="Nishi S."/>
            <person name="Hori S."/>
            <person name="Arai W."/>
            <person name="Tsubouchi T."/>
            <person name="Morono Y."/>
            <person name="Uchiyama I."/>
            <person name="Ito T."/>
            <person name="Fujiyama A."/>
            <person name="Inagaki F."/>
            <person name="Takami H."/>
        </authorList>
    </citation>
    <scope>NUCLEOTIDE SEQUENCE</scope>
    <source>
        <strain evidence="1">Expedition CK06-06</strain>
    </source>
</reference>
<name>X0SZT1_9ZZZZ</name>
<accession>X0SZT1</accession>
<dbReference type="SUPFAM" id="SSF52833">
    <property type="entry name" value="Thioredoxin-like"/>
    <property type="match status" value="1"/>
</dbReference>
<evidence type="ECO:0000313" key="1">
    <source>
        <dbReference type="EMBL" id="GAF80641.1"/>
    </source>
</evidence>
<dbReference type="InterPro" id="IPR036249">
    <property type="entry name" value="Thioredoxin-like_sf"/>
</dbReference>
<gene>
    <name evidence="1" type="ORF">S01H1_08980</name>
</gene>
<dbReference type="EMBL" id="BARS01004596">
    <property type="protein sequence ID" value="GAF80641.1"/>
    <property type="molecule type" value="Genomic_DNA"/>
</dbReference>
<sequence length="128" mass="14538">MRSDKHRYRKESSGRKASIRSIGLEDFEKEVLKERIPVLVLCMHRDPDFHGQIEVIERVTAKTYGDRLKVCLLEEESVGVFMEKYGVGGTPTFLIFTGGREMSRLLGQAEPGILKEFLFRTLACDEGG</sequence>
<feature type="non-terminal residue" evidence="1">
    <location>
        <position position="128"/>
    </location>
</feature>
<proteinExistence type="predicted"/>
<organism evidence="1">
    <name type="scientific">marine sediment metagenome</name>
    <dbReference type="NCBI Taxonomy" id="412755"/>
    <lineage>
        <taxon>unclassified sequences</taxon>
        <taxon>metagenomes</taxon>
        <taxon>ecological metagenomes</taxon>
    </lineage>
</organism>
<protein>
    <recommendedName>
        <fullName evidence="2">Thioredoxin domain-containing protein</fullName>
    </recommendedName>
</protein>
<dbReference type="CDD" id="cd02947">
    <property type="entry name" value="TRX_family"/>
    <property type="match status" value="1"/>
</dbReference>